<evidence type="ECO:0000313" key="9">
    <source>
        <dbReference type="RefSeq" id="XP_027098807.1"/>
    </source>
</evidence>
<organism evidence="8 9">
    <name type="scientific">Coffea arabica</name>
    <name type="common">Arabian coffee</name>
    <dbReference type="NCBI Taxonomy" id="13443"/>
    <lineage>
        <taxon>Eukaryota</taxon>
        <taxon>Viridiplantae</taxon>
        <taxon>Streptophyta</taxon>
        <taxon>Embryophyta</taxon>
        <taxon>Tracheophyta</taxon>
        <taxon>Spermatophyta</taxon>
        <taxon>Magnoliopsida</taxon>
        <taxon>eudicotyledons</taxon>
        <taxon>Gunneridae</taxon>
        <taxon>Pentapetalae</taxon>
        <taxon>asterids</taxon>
        <taxon>lamiids</taxon>
        <taxon>Gentianales</taxon>
        <taxon>Rubiaceae</taxon>
        <taxon>Ixoroideae</taxon>
        <taxon>Gardenieae complex</taxon>
        <taxon>Bertiereae - Coffeeae clade</taxon>
        <taxon>Coffeeae</taxon>
        <taxon>Coffea</taxon>
    </lineage>
</organism>
<feature type="region of interest" description="Disordered" evidence="5">
    <location>
        <begin position="122"/>
        <end position="148"/>
    </location>
</feature>
<dbReference type="AlphaFoldDB" id="A0A6P6VA24"/>
<keyword evidence="8" id="KW-1185">Reference proteome</keyword>
<dbReference type="Pfam" id="PF13921">
    <property type="entry name" value="Myb_DNA-bind_6"/>
    <property type="match status" value="1"/>
</dbReference>
<dbReference type="GO" id="GO:0005634">
    <property type="term" value="C:nucleus"/>
    <property type="evidence" value="ECO:0007669"/>
    <property type="project" value="UniProtKB-SubCell"/>
</dbReference>
<proteinExistence type="predicted"/>
<dbReference type="PANTHER" id="PTHR45614">
    <property type="entry name" value="MYB PROTEIN-RELATED"/>
    <property type="match status" value="1"/>
</dbReference>
<evidence type="ECO:0000259" key="7">
    <source>
        <dbReference type="PROSITE" id="PS51294"/>
    </source>
</evidence>
<evidence type="ECO:0000256" key="3">
    <source>
        <dbReference type="ARBA" id="ARBA00023125"/>
    </source>
</evidence>
<accession>A0A6P6VA24</accession>
<feature type="domain" description="HTH myb-type" evidence="7">
    <location>
        <begin position="83"/>
        <end position="133"/>
    </location>
</feature>
<feature type="domain" description="Myb-like" evidence="6">
    <location>
        <begin position="35"/>
        <end position="78"/>
    </location>
</feature>
<evidence type="ECO:0000256" key="4">
    <source>
        <dbReference type="ARBA" id="ARBA00023242"/>
    </source>
</evidence>
<dbReference type="SMART" id="SM00717">
    <property type="entry name" value="SANT"/>
    <property type="match status" value="2"/>
</dbReference>
<gene>
    <name evidence="9" type="primary">LOC113718085</name>
</gene>
<dbReference type="InterPro" id="IPR050560">
    <property type="entry name" value="MYB_TF"/>
</dbReference>
<dbReference type="GO" id="GO:0000978">
    <property type="term" value="F:RNA polymerase II cis-regulatory region sequence-specific DNA binding"/>
    <property type="evidence" value="ECO:0007669"/>
    <property type="project" value="TreeGrafter"/>
</dbReference>
<keyword evidence="2" id="KW-0677">Repeat</keyword>
<evidence type="ECO:0000313" key="8">
    <source>
        <dbReference type="Proteomes" id="UP001652660"/>
    </source>
</evidence>
<keyword evidence="4" id="KW-0539">Nucleus</keyword>
<dbReference type="PANTHER" id="PTHR45614:SF218">
    <property type="entry name" value="TRANSCRIPTION FACTOR MYB119-RELATED"/>
    <property type="match status" value="1"/>
</dbReference>
<dbReference type="CDD" id="cd00167">
    <property type="entry name" value="SANT"/>
    <property type="match status" value="2"/>
</dbReference>
<dbReference type="PROSITE" id="PS50090">
    <property type="entry name" value="MYB_LIKE"/>
    <property type="match status" value="2"/>
</dbReference>
<reference evidence="8" key="1">
    <citation type="journal article" date="2025" name="Foods">
        <title>Unveiling the Microbial Signatures of Arabica Coffee Cherries: Insights into Ripeness Specific Diversity, Functional Traits, and Implications for Quality and Safety.</title>
        <authorList>
            <consortium name="RefSeq"/>
            <person name="Tenea G.N."/>
            <person name="Cifuentes V."/>
            <person name="Reyes P."/>
            <person name="Cevallos-Vallejos M."/>
        </authorList>
    </citation>
    <scope>NUCLEOTIDE SEQUENCE [LARGE SCALE GENOMIC DNA]</scope>
</reference>
<feature type="domain" description="HTH myb-type" evidence="7">
    <location>
        <begin position="30"/>
        <end position="82"/>
    </location>
</feature>
<protein>
    <submittedName>
        <fullName evidence="9">Uncharacterized protein</fullName>
    </submittedName>
</protein>
<dbReference type="OrthoDB" id="2143914at2759"/>
<dbReference type="Proteomes" id="UP001652660">
    <property type="component" value="Chromosome 11e"/>
</dbReference>
<dbReference type="InterPro" id="IPR001005">
    <property type="entry name" value="SANT/Myb"/>
</dbReference>
<name>A0A6P6VA24_COFAR</name>
<sequence>MNLKGGFGEEENVASRIPRGTGRREKGGFSVALIKGLWTEEEDNTLRRLVKHFGVKKWAEKMVGRTGKQCRERWHNHLRPNIKKDTWSPEEERLLVETHMQVGNRWAEIAKRIPGRAVNSIKNHWNTTKRRQNSRGKVKKPERVQNERNQSTILQEYIKSTYPNNNSLTTISVDLSSTIVIPTNSATTCPTFPNSIISEDPSSTHFNLLYPELSQSTTDDSLFYLTQHSYDDEINFMQNLLGNNNLNAFLVGENDKGKALLDIGIDPKGDQENNQSAHIMDEGNALTAPPEIYPSNMNMKTITMDQTSPSSRKEVDL</sequence>
<evidence type="ECO:0000256" key="5">
    <source>
        <dbReference type="SAM" id="MobiDB-lite"/>
    </source>
</evidence>
<dbReference type="RefSeq" id="XP_027098807.1">
    <property type="nucleotide sequence ID" value="XM_027243006.2"/>
</dbReference>
<dbReference type="InterPro" id="IPR009057">
    <property type="entry name" value="Homeodomain-like_sf"/>
</dbReference>
<evidence type="ECO:0000256" key="1">
    <source>
        <dbReference type="ARBA" id="ARBA00004123"/>
    </source>
</evidence>
<comment type="subcellular location">
    <subcellularLocation>
        <location evidence="1">Nucleus</location>
    </subcellularLocation>
</comment>
<dbReference type="FunFam" id="1.10.10.60:FF:000010">
    <property type="entry name" value="Transcriptional activator Myb isoform A"/>
    <property type="match status" value="1"/>
</dbReference>
<evidence type="ECO:0000259" key="6">
    <source>
        <dbReference type="PROSITE" id="PS50090"/>
    </source>
</evidence>
<dbReference type="SUPFAM" id="SSF46689">
    <property type="entry name" value="Homeodomain-like"/>
    <property type="match status" value="1"/>
</dbReference>
<dbReference type="GO" id="GO:0000981">
    <property type="term" value="F:DNA-binding transcription factor activity, RNA polymerase II-specific"/>
    <property type="evidence" value="ECO:0007669"/>
    <property type="project" value="TreeGrafter"/>
</dbReference>
<dbReference type="PROSITE" id="PS51294">
    <property type="entry name" value="HTH_MYB"/>
    <property type="match status" value="2"/>
</dbReference>
<dbReference type="InterPro" id="IPR017930">
    <property type="entry name" value="Myb_dom"/>
</dbReference>
<feature type="region of interest" description="Disordered" evidence="5">
    <location>
        <begin position="1"/>
        <end position="24"/>
    </location>
</feature>
<reference evidence="9" key="2">
    <citation type="submission" date="2025-08" db="UniProtKB">
        <authorList>
            <consortium name="RefSeq"/>
        </authorList>
    </citation>
    <scope>IDENTIFICATION</scope>
    <source>
        <tissue evidence="9">Leaves</tissue>
    </source>
</reference>
<feature type="domain" description="Myb-like" evidence="6">
    <location>
        <begin position="79"/>
        <end position="129"/>
    </location>
</feature>
<dbReference type="Gene3D" id="1.10.10.60">
    <property type="entry name" value="Homeodomain-like"/>
    <property type="match status" value="2"/>
</dbReference>
<feature type="compositionally biased region" description="Basic residues" evidence="5">
    <location>
        <begin position="127"/>
        <end position="138"/>
    </location>
</feature>
<keyword evidence="3" id="KW-0238">DNA-binding</keyword>
<evidence type="ECO:0000256" key="2">
    <source>
        <dbReference type="ARBA" id="ARBA00022737"/>
    </source>
</evidence>
<dbReference type="GeneID" id="113718085"/>